<proteinExistence type="predicted"/>
<dbReference type="EMBL" id="LHQQ01000194">
    <property type="protein sequence ID" value="KOS39650.1"/>
    <property type="molecule type" value="Genomic_DNA"/>
</dbReference>
<sequence length="159" mass="18563">MKQAHFIVDRLDYYDLHYKLHISRGDNTHWIDDSEKRALAEEHARRQVTLEGFGYGRPEPTPHDQKKREADQMVERMSSRWLQIHSEYIMQGSGAYNEYQREAVYKSALWRIPRKSEDGFCAPVGAGQKSFCQILGDNLCHFLAFSFRVSAQTLPLFAH</sequence>
<comment type="caution">
    <text evidence="2">The sequence shown here is derived from an EMBL/GenBank/DDBJ whole genome shotgun (WGS) entry which is preliminary data.</text>
</comment>
<accession>A0A0M8P3I3</accession>
<organism evidence="2 3">
    <name type="scientific">Penicillium nordicum</name>
    <dbReference type="NCBI Taxonomy" id="229535"/>
    <lineage>
        <taxon>Eukaryota</taxon>
        <taxon>Fungi</taxon>
        <taxon>Dikarya</taxon>
        <taxon>Ascomycota</taxon>
        <taxon>Pezizomycotina</taxon>
        <taxon>Eurotiomycetes</taxon>
        <taxon>Eurotiomycetidae</taxon>
        <taxon>Eurotiales</taxon>
        <taxon>Aspergillaceae</taxon>
        <taxon>Penicillium</taxon>
    </lineage>
</organism>
<feature type="region of interest" description="Disordered" evidence="1">
    <location>
        <begin position="50"/>
        <end position="70"/>
    </location>
</feature>
<dbReference type="Proteomes" id="UP000037696">
    <property type="component" value="Unassembled WGS sequence"/>
</dbReference>
<keyword evidence="3" id="KW-1185">Reference proteome</keyword>
<evidence type="ECO:0000313" key="2">
    <source>
        <dbReference type="EMBL" id="KOS39650.1"/>
    </source>
</evidence>
<reference evidence="2 3" key="1">
    <citation type="submission" date="2015-08" db="EMBL/GenBank/DDBJ databases">
        <title>Genome sequencing of Penicillium nordicum.</title>
        <authorList>
            <person name="Nguyen H.D."/>
            <person name="Seifert K.A."/>
        </authorList>
    </citation>
    <scope>NUCLEOTIDE SEQUENCE [LARGE SCALE GENOMIC DNA]</scope>
    <source>
        <strain evidence="2 3">DAOMC 185683</strain>
    </source>
</reference>
<feature type="compositionally biased region" description="Basic and acidic residues" evidence="1">
    <location>
        <begin position="60"/>
        <end position="70"/>
    </location>
</feature>
<evidence type="ECO:0000313" key="3">
    <source>
        <dbReference type="Proteomes" id="UP000037696"/>
    </source>
</evidence>
<name>A0A0M8P3I3_9EURO</name>
<dbReference type="AlphaFoldDB" id="A0A0M8P3I3"/>
<dbReference type="OrthoDB" id="4369461at2759"/>
<evidence type="ECO:0000256" key="1">
    <source>
        <dbReference type="SAM" id="MobiDB-lite"/>
    </source>
</evidence>
<protein>
    <submittedName>
        <fullName evidence="2">Uncharacterized protein</fullName>
    </submittedName>
</protein>
<gene>
    <name evidence="2" type="ORF">ACN38_g9502</name>
</gene>